<dbReference type="AlphaFoldDB" id="A0A7H0H9G0"/>
<protein>
    <submittedName>
        <fullName evidence="1">DUF2599 domain-containing protein</fullName>
    </submittedName>
</protein>
<evidence type="ECO:0000313" key="2">
    <source>
        <dbReference type="Proteomes" id="UP000516117"/>
    </source>
</evidence>
<dbReference type="KEGG" id="tdf:H9L22_07860"/>
<reference evidence="1 2" key="1">
    <citation type="submission" date="2020-08" db="EMBL/GenBank/DDBJ databases">
        <title>Genome sequence of Tessaracoccus defluvii JCM 17540T.</title>
        <authorList>
            <person name="Hyun D.-W."/>
            <person name="Bae J.-W."/>
        </authorList>
    </citation>
    <scope>NUCLEOTIDE SEQUENCE [LARGE SCALE GENOMIC DNA]</scope>
    <source>
        <strain evidence="1 2">JCM 17540</strain>
    </source>
</reference>
<gene>
    <name evidence="1" type="ORF">H9L22_07860</name>
</gene>
<keyword evidence="2" id="KW-1185">Reference proteome</keyword>
<proteinExistence type="predicted"/>
<dbReference type="InterPro" id="IPR019719">
    <property type="entry name" value="DUF2599"/>
</dbReference>
<sequence length="240" mass="26544">MFDNNDGSTTTPIVREDATLQINTVIQSPEAPVSYSYQIDLPVGTTIERDGESLYFLNGDTLVGGLAPAWAQDADGQTVTTRYEVDGSTVTQIVEHDATFTYPVVADPWLGKNLFAYVRNNVRAPYKNKPVYTMELSAWGQLIYRGSAALGLVAPLGTGLPVTALGYKIMTNNGWSEVISRQPRANTTSVKQQYVCHVRYGYPVLGSGWRWDLEAARPSYPGWTRGNLWNHRCNWKTASG</sequence>
<name>A0A7H0H9G0_9ACTN</name>
<accession>A0A7H0H9G0</accession>
<dbReference type="EMBL" id="CP060789">
    <property type="protein sequence ID" value="QNP57176.1"/>
    <property type="molecule type" value="Genomic_DNA"/>
</dbReference>
<dbReference type="Pfam" id="PF10783">
    <property type="entry name" value="DUF2599"/>
    <property type="match status" value="1"/>
</dbReference>
<dbReference type="RefSeq" id="WP_187722269.1">
    <property type="nucleotide sequence ID" value="NZ_CP060789.1"/>
</dbReference>
<organism evidence="1 2">
    <name type="scientific">Tessaracoccus defluvii</name>
    <dbReference type="NCBI Taxonomy" id="1285901"/>
    <lineage>
        <taxon>Bacteria</taxon>
        <taxon>Bacillati</taxon>
        <taxon>Actinomycetota</taxon>
        <taxon>Actinomycetes</taxon>
        <taxon>Propionibacteriales</taxon>
        <taxon>Propionibacteriaceae</taxon>
        <taxon>Tessaracoccus</taxon>
    </lineage>
</organism>
<evidence type="ECO:0000313" key="1">
    <source>
        <dbReference type="EMBL" id="QNP57176.1"/>
    </source>
</evidence>
<dbReference type="Proteomes" id="UP000516117">
    <property type="component" value="Chromosome"/>
</dbReference>